<gene>
    <name evidence="3" type="ORF">BQ4739_LOCUS14994</name>
</gene>
<name>A0A383WBR5_TETOB</name>
<protein>
    <recommendedName>
        <fullName evidence="2">Potassium channel tetramerisation-type BTB domain-containing protein</fullName>
    </recommendedName>
</protein>
<evidence type="ECO:0000313" key="4">
    <source>
        <dbReference type="Proteomes" id="UP000256970"/>
    </source>
</evidence>
<dbReference type="GO" id="GO:0051260">
    <property type="term" value="P:protein homooligomerization"/>
    <property type="evidence" value="ECO:0007669"/>
    <property type="project" value="InterPro"/>
</dbReference>
<dbReference type="PANTHER" id="PTHR14499:SF136">
    <property type="entry name" value="GH08630P"/>
    <property type="match status" value="1"/>
</dbReference>
<feature type="compositionally biased region" description="Low complexity" evidence="1">
    <location>
        <begin position="431"/>
        <end position="443"/>
    </location>
</feature>
<dbReference type="InterPro" id="IPR011333">
    <property type="entry name" value="SKP1/BTB/POZ_sf"/>
</dbReference>
<dbReference type="Pfam" id="PF02214">
    <property type="entry name" value="BTB_2"/>
    <property type="match status" value="1"/>
</dbReference>
<dbReference type="AlphaFoldDB" id="A0A383WBR5"/>
<evidence type="ECO:0000313" key="3">
    <source>
        <dbReference type="EMBL" id="SZX74673.1"/>
    </source>
</evidence>
<feature type="region of interest" description="Disordered" evidence="1">
    <location>
        <begin position="427"/>
        <end position="463"/>
    </location>
</feature>
<reference evidence="3 4" key="1">
    <citation type="submission" date="2016-10" db="EMBL/GenBank/DDBJ databases">
        <authorList>
            <person name="Cai Z."/>
        </authorList>
    </citation>
    <scope>NUCLEOTIDE SEQUENCE [LARGE SCALE GENOMIC DNA]</scope>
</reference>
<feature type="compositionally biased region" description="Low complexity" evidence="1">
    <location>
        <begin position="282"/>
        <end position="314"/>
    </location>
</feature>
<feature type="region of interest" description="Disordered" evidence="1">
    <location>
        <begin position="538"/>
        <end position="563"/>
    </location>
</feature>
<organism evidence="3 4">
    <name type="scientific">Tetradesmus obliquus</name>
    <name type="common">Green alga</name>
    <name type="synonym">Acutodesmus obliquus</name>
    <dbReference type="NCBI Taxonomy" id="3088"/>
    <lineage>
        <taxon>Eukaryota</taxon>
        <taxon>Viridiplantae</taxon>
        <taxon>Chlorophyta</taxon>
        <taxon>core chlorophytes</taxon>
        <taxon>Chlorophyceae</taxon>
        <taxon>CS clade</taxon>
        <taxon>Sphaeropleales</taxon>
        <taxon>Scenedesmaceae</taxon>
        <taxon>Tetradesmus</taxon>
    </lineage>
</organism>
<proteinExistence type="predicted"/>
<dbReference type="Gene3D" id="3.30.710.10">
    <property type="entry name" value="Potassium Channel Kv1.1, Chain A"/>
    <property type="match status" value="1"/>
</dbReference>
<dbReference type="Proteomes" id="UP000256970">
    <property type="component" value="Unassembled WGS sequence"/>
</dbReference>
<accession>A0A383WBR5</accession>
<dbReference type="SUPFAM" id="SSF54695">
    <property type="entry name" value="POZ domain"/>
    <property type="match status" value="1"/>
</dbReference>
<dbReference type="EMBL" id="FNXT01001219">
    <property type="protein sequence ID" value="SZX74673.1"/>
    <property type="molecule type" value="Genomic_DNA"/>
</dbReference>
<feature type="domain" description="Potassium channel tetramerisation-type BTB" evidence="2">
    <location>
        <begin position="142"/>
        <end position="206"/>
    </location>
</feature>
<keyword evidence="4" id="KW-1185">Reference proteome</keyword>
<feature type="region of interest" description="Disordered" evidence="1">
    <location>
        <begin position="282"/>
        <end position="384"/>
    </location>
</feature>
<dbReference type="STRING" id="3088.A0A383WBR5"/>
<evidence type="ECO:0000259" key="2">
    <source>
        <dbReference type="Pfam" id="PF02214"/>
    </source>
</evidence>
<dbReference type="PANTHER" id="PTHR14499">
    <property type="entry name" value="POTASSIUM CHANNEL TETRAMERIZATION DOMAIN-CONTAINING"/>
    <property type="match status" value="1"/>
</dbReference>
<dbReference type="InterPro" id="IPR003131">
    <property type="entry name" value="T1-type_BTB"/>
</dbReference>
<evidence type="ECO:0000256" key="1">
    <source>
        <dbReference type="SAM" id="MobiDB-lite"/>
    </source>
</evidence>
<feature type="compositionally biased region" description="Low complexity" evidence="1">
    <location>
        <begin position="553"/>
        <end position="562"/>
    </location>
</feature>
<sequence>MDSHQPTVARDPSSARFRFLTSSVSEAYAVNISGGGSRKRTPSLCNMMTLSSAGVSTTRCSRPAAAATGAAGCVRWLVRRNSSAKPCPLQGVLSVRAHAGSNSSGSSYDAGGSAATLAAQRTWLRRQRVLLTEPHPSDADIIELNIGGAVMVASRSTLRQVPGSLLGLLFDPVNAQHLAVDQAGRVFFDYDPAAFALVLRYLRELKVTGGCPSGVLLPPIPPSDAGAFRSLATHLGLRIEEGAITAAAARGAAIAAATAGTSSSSSSAGGCFRPISSPYASRPAAGSSSSSSSYCSQPQQHHWRQQQQLVRPQLPEVPPAGLTAASKAHEKSTVGIKLGSSKPHKSSSAGGGSTAPSNAAAAAAASMGGKHSSNRHQQQQQQQLPLPVHTEPLMQYFYLNTSRPTAAQDGVLPAAHPLRVTVLPESDLQISSSQSSGSSSSSSYPGRPAGPQGQGIWGNAAAGSAGGPAADAWGVLAGFDAFVSTSSSRQLMVLSLVVRSSAALNNVFVGVTSSTYTDQRGMQIPSFGWRQVDIAAADASQPSPATPPPPPINSSGSSSSAERPADPLLLWQPGDLVQLVVELGPTNRLLLKVNGADVRGCYFDLPTFRQWCWYLALFRGTEVAAVVFEAGSFSVYSGDQLLKRYMA</sequence>
<feature type="compositionally biased region" description="Low complexity" evidence="1">
    <location>
        <begin position="354"/>
        <end position="383"/>
    </location>
</feature>